<dbReference type="Proteomes" id="UP000030640">
    <property type="component" value="Unassembled WGS sequence"/>
</dbReference>
<feature type="domain" description="Plasmodium RESA N-terminal" evidence="2">
    <location>
        <begin position="60"/>
        <end position="184"/>
    </location>
</feature>
<evidence type="ECO:0000313" key="4">
    <source>
        <dbReference type="Proteomes" id="UP000030640"/>
    </source>
</evidence>
<dbReference type="Pfam" id="PF09687">
    <property type="entry name" value="PRESAN"/>
    <property type="match status" value="1"/>
</dbReference>
<dbReference type="PANTHER" id="PTHR36193:SF23">
    <property type="entry name" value="PHISTB DOMAIN-CONTAINING RESA-LIKE PROTEIN 1"/>
    <property type="match status" value="1"/>
</dbReference>
<dbReference type="OrthoDB" id="387562at2759"/>
<dbReference type="InterPro" id="IPR019111">
    <property type="entry name" value="PRESA_N"/>
</dbReference>
<dbReference type="PANTHER" id="PTHR36193">
    <property type="entry name" value="PHISTB DOMAIN-CONTAINING RESA-LIKE PROTEIN 1"/>
    <property type="match status" value="1"/>
</dbReference>
<organism evidence="3 4">
    <name type="scientific">Plasmodium inui San Antonio 1</name>
    <dbReference type="NCBI Taxonomy" id="1237626"/>
    <lineage>
        <taxon>Eukaryota</taxon>
        <taxon>Sar</taxon>
        <taxon>Alveolata</taxon>
        <taxon>Apicomplexa</taxon>
        <taxon>Aconoidasida</taxon>
        <taxon>Haemosporida</taxon>
        <taxon>Plasmodiidae</taxon>
        <taxon>Plasmodium</taxon>
        <taxon>Plasmodium (Plasmodium)</taxon>
    </lineage>
</organism>
<protein>
    <recommendedName>
        <fullName evidence="2">Plasmodium RESA N-terminal domain-containing protein</fullName>
    </recommendedName>
</protein>
<gene>
    <name evidence="3" type="ORF">C922_05803</name>
</gene>
<dbReference type="GeneID" id="20041077"/>
<feature type="region of interest" description="Disordered" evidence="1">
    <location>
        <begin position="1"/>
        <end position="21"/>
    </location>
</feature>
<evidence type="ECO:0000259" key="2">
    <source>
        <dbReference type="Pfam" id="PF09687"/>
    </source>
</evidence>
<dbReference type="VEuPathDB" id="PlasmoDB:C922_05803"/>
<dbReference type="AlphaFoldDB" id="W6ZSD5"/>
<dbReference type="RefSeq" id="XP_008819596.1">
    <property type="nucleotide sequence ID" value="XM_008821374.1"/>
</dbReference>
<dbReference type="EMBL" id="KI965648">
    <property type="protein sequence ID" value="EUD63817.1"/>
    <property type="molecule type" value="Genomic_DNA"/>
</dbReference>
<keyword evidence="4" id="KW-1185">Reference proteome</keyword>
<dbReference type="InterPro" id="IPR044885">
    <property type="entry name" value="PRESA_N_sf"/>
</dbReference>
<name>W6ZSD5_9APIC</name>
<reference evidence="3 4" key="1">
    <citation type="submission" date="2013-02" db="EMBL/GenBank/DDBJ databases">
        <title>The Genome Sequence of Plasmodium inui San Antonio 1.</title>
        <authorList>
            <consortium name="The Broad Institute Genome Sequencing Platform"/>
            <consortium name="The Broad Institute Genome Sequencing Center for Infectious Disease"/>
            <person name="Neafsey D."/>
            <person name="Cheeseman I."/>
            <person name="Volkman S."/>
            <person name="Adams J."/>
            <person name="Walker B."/>
            <person name="Young S.K."/>
            <person name="Zeng Q."/>
            <person name="Gargeya S."/>
            <person name="Fitzgerald M."/>
            <person name="Haas B."/>
            <person name="Abouelleil A."/>
            <person name="Alvarado L."/>
            <person name="Arachchi H.M."/>
            <person name="Berlin A.M."/>
            <person name="Chapman S.B."/>
            <person name="Dewar J."/>
            <person name="Goldberg J."/>
            <person name="Griggs A."/>
            <person name="Gujja S."/>
            <person name="Hansen M."/>
            <person name="Howarth C."/>
            <person name="Imamovic A."/>
            <person name="Larimer J."/>
            <person name="McCowan C."/>
            <person name="Murphy C."/>
            <person name="Neiman D."/>
            <person name="Pearson M."/>
            <person name="Priest M."/>
            <person name="Roberts A."/>
            <person name="Saif S."/>
            <person name="Shea T."/>
            <person name="Sisk P."/>
            <person name="Sykes S."/>
            <person name="Wortman J."/>
            <person name="Nusbaum C."/>
            <person name="Birren B."/>
        </authorList>
    </citation>
    <scope>NUCLEOTIDE SEQUENCE [LARGE SCALE GENOMIC DNA]</scope>
    <source>
        <strain evidence="3 4">San Antonio 1</strain>
    </source>
</reference>
<evidence type="ECO:0000256" key="1">
    <source>
        <dbReference type="SAM" id="MobiDB-lite"/>
    </source>
</evidence>
<evidence type="ECO:0000313" key="3">
    <source>
        <dbReference type="EMBL" id="EUD63817.1"/>
    </source>
</evidence>
<accession>W6ZSD5</accession>
<dbReference type="Gene3D" id="6.10.280.180">
    <property type="entry name" value="Plasmodium RESA, N-terminal helical domain"/>
    <property type="match status" value="1"/>
</dbReference>
<feature type="non-terminal residue" evidence="3">
    <location>
        <position position="1"/>
    </location>
</feature>
<sequence length="213" mass="25430">GAQTVPKNGEESLGYDKQNHVDRSPQGVELLSKYSQAIKEYGASGTCNFCYEYTCFDERLSNNELDTKLRELQEMPERWELFFIYWQSYRNETEQYYRVSRAFVKTLLELRSKRSNMTLEDYKEEWKRCEAVVGNNFIKQQDHVANVFYTFIDRENLSNDDFKNILEEIRASWKEVTIRTKKECISFIEDRSEREEGMRRAAQALRNVDWKGN</sequence>
<proteinExistence type="predicted"/>